<feature type="domain" description="Zinc knuckle CX2CX4HX4C" evidence="5">
    <location>
        <begin position="188"/>
        <end position="223"/>
    </location>
</feature>
<dbReference type="SUPFAM" id="SSF56219">
    <property type="entry name" value="DNase I-like"/>
    <property type="match status" value="1"/>
</dbReference>
<evidence type="ECO:0000259" key="4">
    <source>
        <dbReference type="Pfam" id="PF14111"/>
    </source>
</evidence>
<evidence type="ECO:0000256" key="1">
    <source>
        <dbReference type="SAM" id="Coils"/>
    </source>
</evidence>
<dbReference type="EMBL" id="OIVN01002135">
    <property type="protein sequence ID" value="SPD00900.1"/>
    <property type="molecule type" value="Genomic_DNA"/>
</dbReference>
<evidence type="ECO:0000259" key="5">
    <source>
        <dbReference type="Pfam" id="PF14392"/>
    </source>
</evidence>
<dbReference type="InterPro" id="IPR026960">
    <property type="entry name" value="RVT-Znf"/>
</dbReference>
<dbReference type="InterPro" id="IPR040256">
    <property type="entry name" value="At4g02000-like"/>
</dbReference>
<organism evidence="6">
    <name type="scientific">Fagus sylvatica</name>
    <name type="common">Beechnut</name>
    <dbReference type="NCBI Taxonomy" id="28930"/>
    <lineage>
        <taxon>Eukaryota</taxon>
        <taxon>Viridiplantae</taxon>
        <taxon>Streptophyta</taxon>
        <taxon>Embryophyta</taxon>
        <taxon>Tracheophyta</taxon>
        <taxon>Spermatophyta</taxon>
        <taxon>Magnoliopsida</taxon>
        <taxon>eudicotyledons</taxon>
        <taxon>Gunneridae</taxon>
        <taxon>Pentapetalae</taxon>
        <taxon>rosids</taxon>
        <taxon>fabids</taxon>
        <taxon>Fagales</taxon>
        <taxon>Fagaceae</taxon>
        <taxon>Fagus</taxon>
    </lineage>
</organism>
<dbReference type="PANTHER" id="PTHR31286">
    <property type="entry name" value="GLYCINE-RICH CELL WALL STRUCTURAL PROTEIN 1.8-LIKE"/>
    <property type="match status" value="1"/>
</dbReference>
<feature type="region of interest" description="Disordered" evidence="2">
    <location>
        <begin position="327"/>
        <end position="366"/>
    </location>
</feature>
<dbReference type="PANTHER" id="PTHR31286:SF167">
    <property type="entry name" value="OS09G0268800 PROTEIN"/>
    <property type="match status" value="1"/>
</dbReference>
<feature type="domain" description="DUF4283" evidence="4">
    <location>
        <begin position="34"/>
        <end position="113"/>
    </location>
</feature>
<reference evidence="6" key="1">
    <citation type="submission" date="2018-02" db="EMBL/GenBank/DDBJ databases">
        <authorList>
            <person name="Cohen D.B."/>
            <person name="Kent A.D."/>
        </authorList>
    </citation>
    <scope>NUCLEOTIDE SEQUENCE</scope>
</reference>
<feature type="compositionally biased region" description="Polar residues" evidence="2">
    <location>
        <begin position="339"/>
        <end position="351"/>
    </location>
</feature>
<proteinExistence type="predicted"/>
<dbReference type="InterPro" id="IPR025558">
    <property type="entry name" value="DUF4283"/>
</dbReference>
<dbReference type="Pfam" id="PF14111">
    <property type="entry name" value="DUF4283"/>
    <property type="match status" value="1"/>
</dbReference>
<protein>
    <recommendedName>
        <fullName evidence="7">CCHC-type domain-containing protein</fullName>
    </recommendedName>
</protein>
<dbReference type="Pfam" id="PF14392">
    <property type="entry name" value="zf-CCHC_4"/>
    <property type="match status" value="1"/>
</dbReference>
<keyword evidence="1" id="KW-0175">Coiled coil</keyword>
<evidence type="ECO:0000313" key="6">
    <source>
        <dbReference type="EMBL" id="SPD00900.1"/>
    </source>
</evidence>
<evidence type="ECO:0000259" key="3">
    <source>
        <dbReference type="Pfam" id="PF13966"/>
    </source>
</evidence>
<feature type="domain" description="Reverse transcriptase zinc-binding" evidence="3">
    <location>
        <begin position="933"/>
        <end position="1027"/>
    </location>
</feature>
<dbReference type="Pfam" id="PF13966">
    <property type="entry name" value="zf-RVT"/>
    <property type="match status" value="1"/>
</dbReference>
<gene>
    <name evidence="6" type="ORF">FSB_LOCUS28782</name>
</gene>
<name>A0A2N9GND2_FAGSY</name>
<evidence type="ECO:0008006" key="7">
    <source>
        <dbReference type="Google" id="ProtNLM"/>
    </source>
</evidence>
<dbReference type="InterPro" id="IPR036691">
    <property type="entry name" value="Endo/exonu/phosph_ase_sf"/>
</dbReference>
<feature type="coiled-coil region" evidence="1">
    <location>
        <begin position="738"/>
        <end position="785"/>
    </location>
</feature>
<sequence>MDALSNEGLELHAPLARHGPVLRANPADVTIQQEYWINCAIAYLLDYRKFSVRHLQQIIDSTWRLRGHVTVVGRDSYYFILHFDVQDDLVYICDEGPWAVEGGLLILERWRANLVIKGLQLNHVSLWVQLHGLPLEYQYPELAIQMGHMLGVYERIDRDTHIPCNIRFMRIRVRMNPWLPLVVGFMLRLDDGNRVWIQCRYERIHKVCTKCGLLGHTRPQCTYLMTDIEQLLQRQRQRIQDEFHVQYGFNPMEPHFVNELRAFYNKPQRWSTQIRFGPLSRDTGYRQRQHQQGGPPPPQPTMQSFMEAVHNDMQTVHQDYTLPTYATHDQHEETPPPHTITSDTHNQTSSIPVPEDTQPIPTPPLWQPPENSNLQWVWLDGDGPFLTNVSLSQSPVRDNLPDLNFEINFETTSLADDANIQSTTLIAQLEVHVNSMPNQDDSLQQRMNDAGFQFEMGESSRPTQVQIGELTGKQGVLDDESIMGLAETSDPTVASPTPQDPNFCQGKQIALFWKPDFFFVLETCLTKGKGNKILSNWGFTGSSEVPRVGLRGGLALGWTQAWDVLIIFQNSRFIHSEITNMHGEIFAVTFLYGHPNLAHRHLIWHDLLNFGRQIHHKWICIGLPFTWMNKRQGDDFVMEKLDRAFANTEWLDHFPHSVVRNLPIIRSDHEPIVLDTDYPQQFRHRPFRLEWMWTTHPNCATTINSAWSKSHVGSYAYILGKKIATIKDTFRKWNKQVFGRVEQEIEKKKEELQCIQENIISVEDIRRETEHREQLEQLLHREEILWSQKARKEWDLQRDRNTKYYQAVIPSLTDQQRCVLDQPVDDAEILQAIHQLGPLKAPGPDGIPAAFYQKFWPTVQHDILHMVKAFFHSALKLDMNKAYDRINWPFLSAVLRTMGFSASAQILSIIMPVVESNDTPDKLIWPYSLNGEYQVQKAYEILTHHACANGPPSSIHTQPNIWKLLWKLKLPHKILTFTWKLLHHAIPVKAELNRTRVHCAMNCLMCNNACETQDHIFLYCDLARAVWFGADIPITHITQADITMDSWVKDLIKQHNDSEHSNSNLHKILTLLWFLQSFSNNAGITSGVRHPALASTWTHDVNWQALITTAGVVLTPSTTNIICYALT</sequence>
<dbReference type="InterPro" id="IPR025836">
    <property type="entry name" value="Zn_knuckle_CX2CX4HX4C"/>
</dbReference>
<accession>A0A2N9GND2</accession>
<dbReference type="AlphaFoldDB" id="A0A2N9GND2"/>
<feature type="region of interest" description="Disordered" evidence="2">
    <location>
        <begin position="282"/>
        <end position="303"/>
    </location>
</feature>
<evidence type="ECO:0000256" key="2">
    <source>
        <dbReference type="SAM" id="MobiDB-lite"/>
    </source>
</evidence>